<evidence type="ECO:0000313" key="8">
    <source>
        <dbReference type="EMBL" id="QDR73334.1"/>
    </source>
</evidence>
<dbReference type="Gene3D" id="1.10.3860.10">
    <property type="entry name" value="Sodium:dicarboxylate symporter"/>
    <property type="match status" value="1"/>
</dbReference>
<dbReference type="InterPro" id="IPR018107">
    <property type="entry name" value="Na-dicarboxylate_symporter_CS"/>
</dbReference>
<dbReference type="InterPro" id="IPR001991">
    <property type="entry name" value="Na-dicarboxylate_symporter"/>
</dbReference>
<dbReference type="InterPro" id="IPR036458">
    <property type="entry name" value="Na:dicarbo_symporter_sf"/>
</dbReference>
<dbReference type="AlphaFoldDB" id="A0A1X8VAP8"/>
<dbReference type="FunFam" id="1.10.3860.10:FF:000001">
    <property type="entry name" value="C4-dicarboxylate transport protein"/>
    <property type="match status" value="1"/>
</dbReference>
<organism evidence="8 9">
    <name type="scientific">Limosilactobacillus reuteri</name>
    <name type="common">Lactobacillus reuteri</name>
    <dbReference type="NCBI Taxonomy" id="1598"/>
    <lineage>
        <taxon>Bacteria</taxon>
        <taxon>Bacillati</taxon>
        <taxon>Bacillota</taxon>
        <taxon>Bacilli</taxon>
        <taxon>Lactobacillales</taxon>
        <taxon>Lactobacillaceae</taxon>
        <taxon>Limosilactobacillus</taxon>
    </lineage>
</organism>
<dbReference type="PROSITE" id="PS00714">
    <property type="entry name" value="NA_DICARBOXYL_SYMP_2"/>
    <property type="match status" value="1"/>
</dbReference>
<name>A0A1X8VAP8_LIMRT</name>
<keyword evidence="3" id="KW-1003">Cell membrane</keyword>
<keyword evidence="5" id="KW-0769">Symport</keyword>
<accession>A0A1X8VAP8</accession>
<evidence type="ECO:0000256" key="3">
    <source>
        <dbReference type="ARBA" id="ARBA00022475"/>
    </source>
</evidence>
<evidence type="ECO:0000256" key="1">
    <source>
        <dbReference type="ARBA" id="ARBA00004651"/>
    </source>
</evidence>
<evidence type="ECO:0000256" key="7">
    <source>
        <dbReference type="ARBA" id="ARBA00023136"/>
    </source>
</evidence>
<dbReference type="SUPFAM" id="SSF118215">
    <property type="entry name" value="Proton glutamate symport protein"/>
    <property type="match status" value="1"/>
</dbReference>
<keyword evidence="7" id="KW-0472">Membrane</keyword>
<evidence type="ECO:0000256" key="6">
    <source>
        <dbReference type="ARBA" id="ARBA00022989"/>
    </source>
</evidence>
<dbReference type="Proteomes" id="UP000316394">
    <property type="component" value="Chromosome"/>
</dbReference>
<dbReference type="GO" id="GO:0015293">
    <property type="term" value="F:symporter activity"/>
    <property type="evidence" value="ECO:0007669"/>
    <property type="project" value="UniProtKB-KW"/>
</dbReference>
<comment type="subcellular location">
    <subcellularLocation>
        <location evidence="1">Cell membrane</location>
        <topology evidence="1">Multi-pass membrane protein</topology>
    </subcellularLocation>
</comment>
<keyword evidence="4" id="KW-0812">Transmembrane</keyword>
<dbReference type="PRINTS" id="PR00173">
    <property type="entry name" value="EDTRNSPORT"/>
</dbReference>
<dbReference type="GO" id="GO:0006835">
    <property type="term" value="P:dicarboxylic acid transport"/>
    <property type="evidence" value="ECO:0007669"/>
    <property type="project" value="TreeGrafter"/>
</dbReference>
<dbReference type="PANTHER" id="PTHR42865:SF7">
    <property type="entry name" value="PROTON_GLUTAMATE-ASPARTATE SYMPORTER"/>
    <property type="match status" value="1"/>
</dbReference>
<dbReference type="Pfam" id="PF00375">
    <property type="entry name" value="SDF"/>
    <property type="match status" value="1"/>
</dbReference>
<reference evidence="8 9" key="1">
    <citation type="submission" date="2019-07" db="EMBL/GenBank/DDBJ databases">
        <title>Gastrointestinal microbiota of Peromyscus leucopus, the white-footed mouse.</title>
        <authorList>
            <person name="Milovic A."/>
            <person name="Bassam K."/>
            <person name="Barbour A.G."/>
        </authorList>
    </citation>
    <scope>NUCLEOTIDE SEQUENCE [LARGE SCALE GENOMIC DNA]</scope>
    <source>
        <strain evidence="8 9">LL7</strain>
    </source>
</reference>
<dbReference type="PANTHER" id="PTHR42865">
    <property type="entry name" value="PROTON/GLUTAMATE-ASPARTATE SYMPORTER"/>
    <property type="match status" value="1"/>
</dbReference>
<keyword evidence="6" id="KW-1133">Transmembrane helix</keyword>
<sequence length="437" mass="47255">MKRYRFGRLSMGWQIMIGLALGIICGLIFYQNKGAITVMQSLGTIFIRLIQMIVMPIVVSCLTVGIANIGDIRKLGRIGGKTLIYFEVLTTIALILGIVMANITHPGSFIDIHKLHATDISQYMSTAKSAEHSSGFWPLILSIIPTNIFKSMSDGDMMPVILFSVLFGLGIAAVGEKAKILIDVLNAVSEVMFKVTNWVMKFAPIGVFGLIGMTIAEMGISALLPLGLFIVIAYVTMLIFIIVVLGITAHIFHLRYWKTMRAILDEIVLAFTTASSEVTLPRLMKKTHEMGVSKGITAFVIPTGYTFNLDGSAIYQSLAAIFLAQAYGLHLSISHQITLLVVLMITSKGMAGVPGASFVVLLASVSTIGVPMAGLTFIAGIDRFVDMGRTAVNVVGNSIATLVIGESEGALDREKYNAYLDNYGKEKPATETDVEAE</sequence>
<evidence type="ECO:0000256" key="5">
    <source>
        <dbReference type="ARBA" id="ARBA00022847"/>
    </source>
</evidence>
<dbReference type="EMBL" id="CP041676">
    <property type="protein sequence ID" value="QDR73334.1"/>
    <property type="molecule type" value="Genomic_DNA"/>
</dbReference>
<keyword evidence="2" id="KW-0813">Transport</keyword>
<dbReference type="RefSeq" id="WP_035155419.1">
    <property type="nucleotide sequence ID" value="NZ_CAJSZG010000003.1"/>
</dbReference>
<dbReference type="GO" id="GO:0005886">
    <property type="term" value="C:plasma membrane"/>
    <property type="evidence" value="ECO:0007669"/>
    <property type="project" value="UniProtKB-SubCell"/>
</dbReference>
<protein>
    <submittedName>
        <fullName evidence="8">Cation:dicarboxylase symporter family transporter</fullName>
    </submittedName>
</protein>
<evidence type="ECO:0000256" key="4">
    <source>
        <dbReference type="ARBA" id="ARBA00022692"/>
    </source>
</evidence>
<proteinExistence type="predicted"/>
<evidence type="ECO:0000313" key="9">
    <source>
        <dbReference type="Proteomes" id="UP000316394"/>
    </source>
</evidence>
<evidence type="ECO:0000256" key="2">
    <source>
        <dbReference type="ARBA" id="ARBA00022448"/>
    </source>
</evidence>
<gene>
    <name evidence="8" type="ORF">FOD75_09785</name>
</gene>